<gene>
    <name evidence="1" type="ORF">DPMN_074956</name>
</gene>
<dbReference type="EMBL" id="JAIWYP010000015">
    <property type="protein sequence ID" value="KAH3699993.1"/>
    <property type="molecule type" value="Genomic_DNA"/>
</dbReference>
<evidence type="ECO:0000313" key="1">
    <source>
        <dbReference type="EMBL" id="KAH3699993.1"/>
    </source>
</evidence>
<dbReference type="AlphaFoldDB" id="A0A9D4BM19"/>
<protein>
    <submittedName>
        <fullName evidence="1">Uncharacterized protein</fullName>
    </submittedName>
</protein>
<dbReference type="Proteomes" id="UP000828390">
    <property type="component" value="Unassembled WGS sequence"/>
</dbReference>
<name>A0A9D4BM19_DREPO</name>
<comment type="caution">
    <text evidence="1">The sequence shown here is derived from an EMBL/GenBank/DDBJ whole genome shotgun (WGS) entry which is preliminary data.</text>
</comment>
<proteinExistence type="predicted"/>
<reference evidence="1" key="1">
    <citation type="journal article" date="2019" name="bioRxiv">
        <title>The Genome of the Zebra Mussel, Dreissena polymorpha: A Resource for Invasive Species Research.</title>
        <authorList>
            <person name="McCartney M.A."/>
            <person name="Auch B."/>
            <person name="Kono T."/>
            <person name="Mallez S."/>
            <person name="Zhang Y."/>
            <person name="Obille A."/>
            <person name="Becker A."/>
            <person name="Abrahante J.E."/>
            <person name="Garbe J."/>
            <person name="Badalamenti J.P."/>
            <person name="Herman A."/>
            <person name="Mangelson H."/>
            <person name="Liachko I."/>
            <person name="Sullivan S."/>
            <person name="Sone E.D."/>
            <person name="Koren S."/>
            <person name="Silverstein K.A.T."/>
            <person name="Beckman K.B."/>
            <person name="Gohl D.M."/>
        </authorList>
    </citation>
    <scope>NUCLEOTIDE SEQUENCE</scope>
    <source>
        <strain evidence="1">Duluth1</strain>
        <tissue evidence="1">Whole animal</tissue>
    </source>
</reference>
<keyword evidence="2" id="KW-1185">Reference proteome</keyword>
<accession>A0A9D4BM19</accession>
<sequence>MVSLCLQVQSKGEDDEQVARAIADKLGDTPGVSYSDVANKALEVGRNDLAIRVCWTHFHVWGTYYVSYYTSYVRYNNVTIMVLRSWH</sequence>
<organism evidence="1 2">
    <name type="scientific">Dreissena polymorpha</name>
    <name type="common">Zebra mussel</name>
    <name type="synonym">Mytilus polymorpha</name>
    <dbReference type="NCBI Taxonomy" id="45954"/>
    <lineage>
        <taxon>Eukaryota</taxon>
        <taxon>Metazoa</taxon>
        <taxon>Spiralia</taxon>
        <taxon>Lophotrochozoa</taxon>
        <taxon>Mollusca</taxon>
        <taxon>Bivalvia</taxon>
        <taxon>Autobranchia</taxon>
        <taxon>Heteroconchia</taxon>
        <taxon>Euheterodonta</taxon>
        <taxon>Imparidentia</taxon>
        <taxon>Neoheterodontei</taxon>
        <taxon>Myida</taxon>
        <taxon>Dreissenoidea</taxon>
        <taxon>Dreissenidae</taxon>
        <taxon>Dreissena</taxon>
    </lineage>
</organism>
<reference evidence="1" key="2">
    <citation type="submission" date="2020-11" db="EMBL/GenBank/DDBJ databases">
        <authorList>
            <person name="McCartney M.A."/>
            <person name="Auch B."/>
            <person name="Kono T."/>
            <person name="Mallez S."/>
            <person name="Becker A."/>
            <person name="Gohl D.M."/>
            <person name="Silverstein K.A.T."/>
            <person name="Koren S."/>
            <person name="Bechman K.B."/>
            <person name="Herman A."/>
            <person name="Abrahante J.E."/>
            <person name="Garbe J."/>
        </authorList>
    </citation>
    <scope>NUCLEOTIDE SEQUENCE</scope>
    <source>
        <strain evidence="1">Duluth1</strain>
        <tissue evidence="1">Whole animal</tissue>
    </source>
</reference>
<evidence type="ECO:0000313" key="2">
    <source>
        <dbReference type="Proteomes" id="UP000828390"/>
    </source>
</evidence>